<dbReference type="GO" id="GO:0005737">
    <property type="term" value="C:cytoplasm"/>
    <property type="evidence" value="ECO:0007669"/>
    <property type="project" value="UniProtKB-SubCell"/>
</dbReference>
<dbReference type="Gene3D" id="3.20.20.105">
    <property type="entry name" value="Queuine tRNA-ribosyltransferase-like"/>
    <property type="match status" value="1"/>
</dbReference>
<dbReference type="InterPro" id="IPR036511">
    <property type="entry name" value="TGT-like_sf"/>
</dbReference>
<dbReference type="Proteomes" id="UP000326759">
    <property type="component" value="Unassembled WGS sequence"/>
</dbReference>
<evidence type="ECO:0000256" key="3">
    <source>
        <dbReference type="ARBA" id="ARBA00022723"/>
    </source>
</evidence>
<feature type="binding site" evidence="5">
    <location>
        <position position="378"/>
    </location>
    <ligand>
        <name>Zn(2+)</name>
        <dbReference type="ChEBI" id="CHEBI:29105"/>
    </ligand>
</feature>
<comment type="cofactor">
    <cofactor evidence="5">
        <name>Zn(2+)</name>
        <dbReference type="ChEBI" id="CHEBI:29105"/>
    </cofactor>
    <text evidence="5">Binds 1 zinc ion per subunit.</text>
</comment>
<feature type="transmembrane region" description="Helical" evidence="7">
    <location>
        <begin position="409"/>
        <end position="433"/>
    </location>
</feature>
<proteinExistence type="inferred from homology"/>
<keyword evidence="7" id="KW-1133">Transmembrane helix</keyword>
<evidence type="ECO:0000256" key="6">
    <source>
        <dbReference type="SAM" id="MobiDB-lite"/>
    </source>
</evidence>
<evidence type="ECO:0000256" key="7">
    <source>
        <dbReference type="SAM" id="Phobius"/>
    </source>
</evidence>
<comment type="subcellular location">
    <subcellularLocation>
        <location evidence="5">Cytoplasm</location>
    </subcellularLocation>
</comment>
<comment type="similarity">
    <text evidence="5">Belongs to the queuine tRNA-ribosyltransferase family. QTRT2 subfamily.</text>
</comment>
<name>A0A5N5TI01_9CRUS</name>
<keyword evidence="9" id="KW-0808">Transferase</keyword>
<dbReference type="InterPro" id="IPR050852">
    <property type="entry name" value="Queuine_tRNA-ribosyltrfase"/>
</dbReference>
<dbReference type="PANTHER" id="PTHR46064">
    <property type="entry name" value="QUEUINE TRNA-RIBOSYLTRANSFERASE ACCESSORY SUBUNIT 2"/>
    <property type="match status" value="1"/>
</dbReference>
<organism evidence="9 10">
    <name type="scientific">Armadillidium nasatum</name>
    <dbReference type="NCBI Taxonomy" id="96803"/>
    <lineage>
        <taxon>Eukaryota</taxon>
        <taxon>Metazoa</taxon>
        <taxon>Ecdysozoa</taxon>
        <taxon>Arthropoda</taxon>
        <taxon>Crustacea</taxon>
        <taxon>Multicrustacea</taxon>
        <taxon>Malacostraca</taxon>
        <taxon>Eumalacostraca</taxon>
        <taxon>Peracarida</taxon>
        <taxon>Isopoda</taxon>
        <taxon>Oniscidea</taxon>
        <taxon>Crinocheta</taxon>
        <taxon>Armadillidiidae</taxon>
        <taxon>Armadillidium</taxon>
    </lineage>
</organism>
<dbReference type="InterPro" id="IPR028592">
    <property type="entry name" value="QTRTD1"/>
</dbReference>
<evidence type="ECO:0000256" key="1">
    <source>
        <dbReference type="ARBA" id="ARBA00022490"/>
    </source>
</evidence>
<dbReference type="Pfam" id="PF01702">
    <property type="entry name" value="TGT"/>
    <property type="match status" value="1"/>
</dbReference>
<keyword evidence="7" id="KW-0812">Transmembrane</keyword>
<dbReference type="GO" id="GO:0006400">
    <property type="term" value="P:tRNA modification"/>
    <property type="evidence" value="ECO:0007669"/>
    <property type="project" value="InterPro"/>
</dbReference>
<dbReference type="AlphaFoldDB" id="A0A5N5TI01"/>
<keyword evidence="2 5" id="KW-0819">tRNA processing</keyword>
<reference evidence="9 10" key="1">
    <citation type="journal article" date="2019" name="PLoS Biol.">
        <title>Sex chromosomes control vertical transmission of feminizing Wolbachia symbionts in an isopod.</title>
        <authorList>
            <person name="Becking T."/>
            <person name="Chebbi M.A."/>
            <person name="Giraud I."/>
            <person name="Moumen B."/>
            <person name="Laverre T."/>
            <person name="Caubet Y."/>
            <person name="Peccoud J."/>
            <person name="Gilbert C."/>
            <person name="Cordaux R."/>
        </authorList>
    </citation>
    <scope>NUCLEOTIDE SEQUENCE [LARGE SCALE GENOMIC DNA]</scope>
    <source>
        <strain evidence="9">ANa2</strain>
        <tissue evidence="9">Whole body excluding digestive tract and cuticle</tissue>
    </source>
</reference>
<dbReference type="PANTHER" id="PTHR46064:SF1">
    <property type="entry name" value="QUEUINE TRNA-RIBOSYLTRANSFERASE ACCESSORY SUBUNIT 2"/>
    <property type="match status" value="1"/>
</dbReference>
<comment type="subunit">
    <text evidence="5">Heterodimer of a catalytic subunit and an accessory subunit.</text>
</comment>
<evidence type="ECO:0000313" key="9">
    <source>
        <dbReference type="EMBL" id="KAB7506111.1"/>
    </source>
</evidence>
<protein>
    <recommendedName>
        <fullName evidence="5">Queuine tRNA-ribosyltransferase accessory subunit 2</fullName>
    </recommendedName>
    <alternativeName>
        <fullName evidence="5">Queuine tRNA-ribosyltransferase domain-containing protein 1</fullName>
    </alternativeName>
</protein>
<accession>A0A5N5TI01</accession>
<sequence>MKFSLKVISENGPRLGTLCNLKSHPGRVFETPISLTLTQGGSIPHLTKDVYYSSVGEESIFHFADNLDVLQAYRKGISNFVSLPTHPVCVVIQDPGTELRSGYNDSSSISTWTDSGRIKLTPKKYIDLIDSMLPDWYEALNDSDTNFCASKKRIEKSLNNSLKFLKQSLRMLVYLLHFWAVTTHWIGSRWSKTIEMEKVDGYCLLGLHGNGATPQNLDAEHIRKCVLASLENIPADKMRQAQGAYSIQSILEMIQCGVDIFDSSSAFIATENKRAFSFPNTFESLGKLRKWKDRKVQRHREINDENQQSKKQKIDLQDRGRSHSCNMKLEIDVTDKSDSKEPLMVSCKCYTCSTFTRAYIHHLFASNEMLGQVLLMIHNLNHWEAFFKTVREAIKNGQFDAFKETFDSVIIILFTIASTESASTIFGFLSFFYDVTIKCRSVH</sequence>
<dbReference type="HAMAP" id="MF_03043">
    <property type="entry name" value="QTRT2"/>
    <property type="match status" value="1"/>
</dbReference>
<evidence type="ECO:0000259" key="8">
    <source>
        <dbReference type="Pfam" id="PF01702"/>
    </source>
</evidence>
<feature type="binding site" evidence="5">
    <location>
        <position position="349"/>
    </location>
    <ligand>
        <name>Zn(2+)</name>
        <dbReference type="ChEBI" id="CHEBI:29105"/>
    </ligand>
</feature>
<dbReference type="NCBIfam" id="TIGR00449">
    <property type="entry name" value="tgt_general"/>
    <property type="match status" value="1"/>
</dbReference>
<comment type="function">
    <text evidence="5">Non-catalytic subunit of the queuine tRNA-ribosyltransferase (TGT) that catalyzes the base-exchange of a guanine (G) residue with queuine (Q) at position 34 (anticodon wobble position) in tRNAs with GU(N) anticodons (tRNA-Asp, -Asn, -His and -Tyr), resulting in the hypermodified nucleoside queuosine (7-(((4,5-cis-dihydroxy-2-cyclopenten-1-yl)amino)methyl)-7-deazaguanosine).</text>
</comment>
<dbReference type="EMBL" id="SEYY01000989">
    <property type="protein sequence ID" value="KAB7506111.1"/>
    <property type="molecule type" value="Genomic_DNA"/>
</dbReference>
<evidence type="ECO:0000256" key="2">
    <source>
        <dbReference type="ARBA" id="ARBA00022694"/>
    </source>
</evidence>
<evidence type="ECO:0000313" key="10">
    <source>
        <dbReference type="Proteomes" id="UP000326759"/>
    </source>
</evidence>
<dbReference type="SUPFAM" id="SSF51713">
    <property type="entry name" value="tRNA-guanine transglycosylase"/>
    <property type="match status" value="1"/>
</dbReference>
<evidence type="ECO:0000256" key="5">
    <source>
        <dbReference type="HAMAP-Rule" id="MF_03043"/>
    </source>
</evidence>
<comment type="caution">
    <text evidence="9">The sequence shown here is derived from an EMBL/GenBank/DDBJ whole genome shotgun (WGS) entry which is preliminary data.</text>
</comment>
<feature type="binding site" evidence="5">
    <location>
        <position position="347"/>
    </location>
    <ligand>
        <name>Zn(2+)</name>
        <dbReference type="ChEBI" id="CHEBI:29105"/>
    </ligand>
</feature>
<feature type="binding site" evidence="5">
    <location>
        <position position="352"/>
    </location>
    <ligand>
        <name>Zn(2+)</name>
        <dbReference type="ChEBI" id="CHEBI:29105"/>
    </ligand>
</feature>
<dbReference type="OrthoDB" id="27601at2759"/>
<keyword evidence="3 5" id="KW-0479">Metal-binding</keyword>
<dbReference type="GO" id="GO:0008479">
    <property type="term" value="F:tRNA-guanosine(34) queuine transglycosylase activity"/>
    <property type="evidence" value="ECO:0007669"/>
    <property type="project" value="UniProtKB-UniRule"/>
</dbReference>
<keyword evidence="10" id="KW-1185">Reference proteome</keyword>
<keyword evidence="7" id="KW-0472">Membrane</keyword>
<feature type="region of interest" description="Disordered" evidence="6">
    <location>
        <begin position="299"/>
        <end position="321"/>
    </location>
</feature>
<feature type="domain" description="tRNA-guanine(15) transglycosylase-like" evidence="8">
    <location>
        <begin position="14"/>
        <end position="406"/>
    </location>
</feature>
<feature type="compositionally biased region" description="Basic and acidic residues" evidence="6">
    <location>
        <begin position="312"/>
        <end position="321"/>
    </location>
</feature>
<dbReference type="GO" id="GO:0046872">
    <property type="term" value="F:metal ion binding"/>
    <property type="evidence" value="ECO:0007669"/>
    <property type="project" value="UniProtKB-KW"/>
</dbReference>
<keyword evidence="4 5" id="KW-0862">Zinc</keyword>
<gene>
    <name evidence="9" type="ORF">Anas_02666</name>
</gene>
<dbReference type="InterPro" id="IPR002616">
    <property type="entry name" value="tRNA_ribo_trans-like"/>
</dbReference>
<keyword evidence="1 5" id="KW-0963">Cytoplasm</keyword>
<evidence type="ECO:0000256" key="4">
    <source>
        <dbReference type="ARBA" id="ARBA00022833"/>
    </source>
</evidence>